<dbReference type="InterPro" id="IPR050908">
    <property type="entry name" value="SmbC-like"/>
</dbReference>
<keyword evidence="2" id="KW-0238">DNA-binding</keyword>
<organism evidence="5">
    <name type="scientific">hydrothermal vent metagenome</name>
    <dbReference type="NCBI Taxonomy" id="652676"/>
    <lineage>
        <taxon>unclassified sequences</taxon>
        <taxon>metagenomes</taxon>
        <taxon>ecological metagenomes</taxon>
    </lineage>
</organism>
<dbReference type="Gene3D" id="1.10.10.60">
    <property type="entry name" value="Homeodomain-like"/>
    <property type="match status" value="1"/>
</dbReference>
<dbReference type="InterPro" id="IPR029442">
    <property type="entry name" value="GyrI-like"/>
</dbReference>
<gene>
    <name evidence="5" type="ORF">MNB_SV-4-1384</name>
</gene>
<proteinExistence type="predicted"/>
<reference evidence="5" key="1">
    <citation type="submission" date="2016-10" db="EMBL/GenBank/DDBJ databases">
        <authorList>
            <person name="de Groot N.N."/>
        </authorList>
    </citation>
    <scope>NUCLEOTIDE SEQUENCE</scope>
</reference>
<sequence length="292" mass="33462">MKSTTQTHHAKLANDALYYIYRYIDTDINIDTLAQALEVSRFHLQRLFKAQMGQNIYEAIKSIRLQKAASLLLTNQGSTITQIANMCGYSSQTSFIRVFRERFGMTPTQWRKGGYSAYAKSIIESSPFASASQANFEHLEPVIVKQPDIKAYYIRHQGYSPKVKQIWQKLRAWLYTNEIENYTSIGIYHDNPIVTPLASCYYIAAISVEGDKDLSHTSLPSFVIPSGIYAKFDVSGKYGDILRLIQWAYQIWLPSSGYETSTLPSYTVFEKNHFLEEDESFEVAYYLPVQLV</sequence>
<dbReference type="PANTHER" id="PTHR40055">
    <property type="entry name" value="TRANSCRIPTIONAL REGULATOR YGIV-RELATED"/>
    <property type="match status" value="1"/>
</dbReference>
<dbReference type="Pfam" id="PF06445">
    <property type="entry name" value="GyrI-like"/>
    <property type="match status" value="1"/>
</dbReference>
<dbReference type="SMART" id="SM00871">
    <property type="entry name" value="AraC_E_bind"/>
    <property type="match status" value="1"/>
</dbReference>
<dbReference type="PROSITE" id="PS00041">
    <property type="entry name" value="HTH_ARAC_FAMILY_1"/>
    <property type="match status" value="1"/>
</dbReference>
<dbReference type="InterPro" id="IPR020449">
    <property type="entry name" value="Tscrpt_reg_AraC-type_HTH"/>
</dbReference>
<dbReference type="PANTHER" id="PTHR40055:SF1">
    <property type="entry name" value="TRANSCRIPTIONAL REGULATOR YGIV-RELATED"/>
    <property type="match status" value="1"/>
</dbReference>
<evidence type="ECO:0000256" key="3">
    <source>
        <dbReference type="ARBA" id="ARBA00023163"/>
    </source>
</evidence>
<keyword evidence="3" id="KW-0804">Transcription</keyword>
<evidence type="ECO:0000313" key="5">
    <source>
        <dbReference type="EMBL" id="SFV90668.1"/>
    </source>
</evidence>
<dbReference type="Gene3D" id="3.20.80.10">
    <property type="entry name" value="Regulatory factor, effector binding domain"/>
    <property type="match status" value="1"/>
</dbReference>
<dbReference type="PRINTS" id="PR00032">
    <property type="entry name" value="HTHARAC"/>
</dbReference>
<accession>A0A1W1E9R0</accession>
<name>A0A1W1E9R0_9ZZZZ</name>
<dbReference type="SMART" id="SM00342">
    <property type="entry name" value="HTH_ARAC"/>
    <property type="match status" value="1"/>
</dbReference>
<evidence type="ECO:0000259" key="4">
    <source>
        <dbReference type="PROSITE" id="PS01124"/>
    </source>
</evidence>
<feature type="domain" description="HTH araC/xylS-type" evidence="4">
    <location>
        <begin position="14"/>
        <end position="113"/>
    </location>
</feature>
<dbReference type="SUPFAM" id="SSF46689">
    <property type="entry name" value="Homeodomain-like"/>
    <property type="match status" value="2"/>
</dbReference>
<dbReference type="InterPro" id="IPR018060">
    <property type="entry name" value="HTH_AraC"/>
</dbReference>
<dbReference type="Pfam" id="PF12833">
    <property type="entry name" value="HTH_18"/>
    <property type="match status" value="1"/>
</dbReference>
<dbReference type="EMBL" id="FPIB01000020">
    <property type="protein sequence ID" value="SFV90668.1"/>
    <property type="molecule type" value="Genomic_DNA"/>
</dbReference>
<dbReference type="AlphaFoldDB" id="A0A1W1E9R0"/>
<dbReference type="InterPro" id="IPR010499">
    <property type="entry name" value="AraC_E-bd"/>
</dbReference>
<dbReference type="PROSITE" id="PS01124">
    <property type="entry name" value="HTH_ARAC_FAMILY_2"/>
    <property type="match status" value="1"/>
</dbReference>
<dbReference type="GO" id="GO:0043565">
    <property type="term" value="F:sequence-specific DNA binding"/>
    <property type="evidence" value="ECO:0007669"/>
    <property type="project" value="InterPro"/>
</dbReference>
<dbReference type="SUPFAM" id="SSF55136">
    <property type="entry name" value="Probable bacterial effector-binding domain"/>
    <property type="match status" value="1"/>
</dbReference>
<dbReference type="InterPro" id="IPR011256">
    <property type="entry name" value="Reg_factor_effector_dom_sf"/>
</dbReference>
<dbReference type="InterPro" id="IPR018062">
    <property type="entry name" value="HTH_AraC-typ_CS"/>
</dbReference>
<protein>
    <submittedName>
        <fullName evidence="5">Transcriptional regulator, AraC family</fullName>
    </submittedName>
</protein>
<keyword evidence="1" id="KW-0805">Transcription regulation</keyword>
<dbReference type="InterPro" id="IPR009057">
    <property type="entry name" value="Homeodomain-like_sf"/>
</dbReference>
<evidence type="ECO:0000256" key="1">
    <source>
        <dbReference type="ARBA" id="ARBA00023015"/>
    </source>
</evidence>
<evidence type="ECO:0000256" key="2">
    <source>
        <dbReference type="ARBA" id="ARBA00023125"/>
    </source>
</evidence>
<dbReference type="GO" id="GO:0003700">
    <property type="term" value="F:DNA-binding transcription factor activity"/>
    <property type="evidence" value="ECO:0007669"/>
    <property type="project" value="InterPro"/>
</dbReference>